<dbReference type="EMBL" id="BFCH01000001">
    <property type="protein sequence ID" value="GBG35822.1"/>
    <property type="molecule type" value="Genomic_DNA"/>
</dbReference>
<feature type="region of interest" description="Disordered" evidence="1">
    <location>
        <begin position="130"/>
        <end position="149"/>
    </location>
</feature>
<dbReference type="EMBL" id="BQYH01000074">
    <property type="protein sequence ID" value="GKU75382.1"/>
    <property type="molecule type" value="Genomic_DNA"/>
</dbReference>
<keyword evidence="4" id="KW-1185">Reference proteome</keyword>
<evidence type="ECO:0000313" key="4">
    <source>
        <dbReference type="Proteomes" id="UP000245060"/>
    </source>
</evidence>
<accession>A0AA37UXP6</accession>
<name>A0AA37UXP6_9MYCO</name>
<comment type="caution">
    <text evidence="3">The sequence shown here is derived from an EMBL/GenBank/DDBJ whole genome shotgun (WGS) entry which is preliminary data.</text>
</comment>
<dbReference type="AlphaFoldDB" id="A0AA37UXP6"/>
<reference evidence="2" key="1">
    <citation type="journal article" date="2018" name="Genome Announc.">
        <title>Draft Genome Sequence of Mycobacterium montefiorense Isolated from Japanese Black Salamander (Hynobius nigrescens).</title>
        <authorList>
            <person name="Fukano H."/>
            <person name="Yoshida M."/>
            <person name="Shimizu A."/>
            <person name="Iwao H."/>
            <person name="Katayama Y."/>
            <person name="Omatsu T."/>
            <person name="Mizutani T."/>
            <person name="Kurata O."/>
            <person name="Wada S."/>
            <person name="Hoshino Y."/>
        </authorList>
    </citation>
    <scope>NUCLEOTIDE SEQUENCE</scope>
    <source>
        <strain evidence="2">BS</strain>
    </source>
</reference>
<dbReference type="RefSeq" id="WP_108920071.1">
    <property type="nucleotide sequence ID" value="NZ_BFCH01000001.1"/>
</dbReference>
<sequence>MHDLDLRDVVDGLPRNELLVLADEFEVLAGMTQHPIGPWSAWWLWRIRRAMGVHYDPPPAESIGVMDTAERKAIRDDLLSLAERHRDNEGVVAFAVGMVAQLEFSLLDDEQSKADLAAWISAYRRAHPYGEPRDTSRLPRWSNPTDDAV</sequence>
<dbReference type="Proteomes" id="UP001139505">
    <property type="component" value="Unassembled WGS sequence"/>
</dbReference>
<reference evidence="3" key="3">
    <citation type="journal article" date="2022" name="Microbiol. Resour. Announc.">
        <title>Draft Genome Sequences of Eight Mycobacterium montefiorense Strains Isolated from Salamanders in Captivity.</title>
        <authorList>
            <person name="Komine T."/>
            <person name="Ihara H."/>
            <person name="Fukano H."/>
            <person name="Hoshino Y."/>
            <person name="Kurata O."/>
            <person name="Wada S."/>
        </authorList>
    </citation>
    <scope>NUCLEOTIDE SEQUENCE</scope>
    <source>
        <strain evidence="3">NJB18185</strain>
    </source>
</reference>
<evidence type="ECO:0000256" key="1">
    <source>
        <dbReference type="SAM" id="MobiDB-lite"/>
    </source>
</evidence>
<evidence type="ECO:0000313" key="2">
    <source>
        <dbReference type="EMBL" id="GBG35822.1"/>
    </source>
</evidence>
<dbReference type="Proteomes" id="UP000245060">
    <property type="component" value="Unassembled WGS sequence"/>
</dbReference>
<reference evidence="4" key="2">
    <citation type="submission" date="2018-04" db="EMBL/GenBank/DDBJ databases">
        <title>Draft genome sequence of Mycobacterium montefiorense isolated from Japanese black salamander.</title>
        <authorList>
            <person name="Fukano H."/>
            <person name="Yoshida M."/>
            <person name="Shimizu A."/>
            <person name="Iwao H."/>
            <person name="Kurata O."/>
            <person name="Katayama Y."/>
            <person name="Omatsu T."/>
            <person name="Mizutani T."/>
            <person name="Wada S."/>
            <person name="Hoshino Y."/>
        </authorList>
    </citation>
    <scope>NUCLEOTIDE SEQUENCE [LARGE SCALE GENOMIC DNA]</scope>
    <source>
        <strain evidence="4">BS</strain>
    </source>
</reference>
<evidence type="ECO:0000313" key="5">
    <source>
        <dbReference type="Proteomes" id="UP001139505"/>
    </source>
</evidence>
<protein>
    <submittedName>
        <fullName evidence="3">Uncharacterized protein</fullName>
    </submittedName>
</protein>
<reference evidence="3" key="4">
    <citation type="submission" date="2022-04" db="EMBL/GenBank/DDBJ databases">
        <authorList>
            <person name="Komine T."/>
            <person name="Fukano H."/>
            <person name="Wada S."/>
        </authorList>
    </citation>
    <scope>NUCLEOTIDE SEQUENCE</scope>
    <source>
        <strain evidence="3">NJB18185</strain>
    </source>
</reference>
<gene>
    <name evidence="2" type="ORF">MmonteBS_01940</name>
    <name evidence="3" type="ORF">NJB18185_51530</name>
</gene>
<proteinExistence type="predicted"/>
<evidence type="ECO:0000313" key="3">
    <source>
        <dbReference type="EMBL" id="GKU75382.1"/>
    </source>
</evidence>
<organism evidence="3 5">
    <name type="scientific">Mycobacterium montefiorense</name>
    <dbReference type="NCBI Taxonomy" id="154654"/>
    <lineage>
        <taxon>Bacteria</taxon>
        <taxon>Bacillati</taxon>
        <taxon>Actinomycetota</taxon>
        <taxon>Actinomycetes</taxon>
        <taxon>Mycobacteriales</taxon>
        <taxon>Mycobacteriaceae</taxon>
        <taxon>Mycobacterium</taxon>
        <taxon>Mycobacterium simiae complex</taxon>
    </lineage>
</organism>